<dbReference type="InterPro" id="IPR048445">
    <property type="entry name" value="DncV-like_NTFase"/>
</dbReference>
<keyword evidence="3" id="KW-0479">Metal-binding</keyword>
<keyword evidence="9" id="KW-0342">GTP-binding</keyword>
<protein>
    <recommendedName>
        <fullName evidence="10">Cyclic GMP-AMP synthase</fullName>
    </recommendedName>
</protein>
<organism evidence="14 15">
    <name type="scientific">Ramlibacter tataouinensis</name>
    <dbReference type="NCBI Taxonomy" id="94132"/>
    <lineage>
        <taxon>Bacteria</taxon>
        <taxon>Pseudomonadati</taxon>
        <taxon>Pseudomonadota</taxon>
        <taxon>Betaproteobacteria</taxon>
        <taxon>Burkholderiales</taxon>
        <taxon>Comamonadaceae</taxon>
        <taxon>Ramlibacter</taxon>
    </lineage>
</organism>
<dbReference type="Pfam" id="PF21654">
    <property type="entry name" value="DncV-like_NTFase"/>
    <property type="match status" value="1"/>
</dbReference>
<keyword evidence="2" id="KW-0548">Nucleotidyltransferase</keyword>
<evidence type="ECO:0000256" key="9">
    <source>
        <dbReference type="ARBA" id="ARBA00023134"/>
    </source>
</evidence>
<keyword evidence="5" id="KW-0067">ATP-binding</keyword>
<evidence type="ECO:0000256" key="11">
    <source>
        <dbReference type="ARBA" id="ARBA00048304"/>
    </source>
</evidence>
<evidence type="ECO:0000259" key="13">
    <source>
        <dbReference type="Pfam" id="PF21654"/>
    </source>
</evidence>
<dbReference type="Pfam" id="PF18134">
    <property type="entry name" value="AGS_C"/>
    <property type="match status" value="1"/>
</dbReference>
<dbReference type="PATRIC" id="fig|94132.3.peg.2631"/>
<keyword evidence="6" id="KW-0460">Magnesium</keyword>
<dbReference type="GO" id="GO:0051607">
    <property type="term" value="P:defense response to virus"/>
    <property type="evidence" value="ECO:0007669"/>
    <property type="project" value="UniProtKB-KW"/>
</dbReference>
<evidence type="ECO:0000256" key="6">
    <source>
        <dbReference type="ARBA" id="ARBA00022842"/>
    </source>
</evidence>
<feature type="domain" description="Cyclic GMP-AMP synthase DncV-like nucleotidyltransferase" evidence="13">
    <location>
        <begin position="54"/>
        <end position="144"/>
    </location>
</feature>
<reference evidence="14 15" key="1">
    <citation type="journal article" date="2014" name="Int. J. Syst. Evol. Microbiol.">
        <title>Ramlibacter solisilvae sp. nov., isolated from forest soil, and emended description of the genus Ramlibacter.</title>
        <authorList>
            <person name="Lee H.J."/>
            <person name="Lee S.H."/>
            <person name="Lee S.S."/>
            <person name="Lee J.S."/>
            <person name="Kim Y."/>
            <person name="Kim S.C."/>
            <person name="Jeon C.O."/>
        </authorList>
    </citation>
    <scope>NUCLEOTIDE SEQUENCE [LARGE SCALE GENOMIC DNA]</scope>
    <source>
        <strain evidence="14 15">5-10</strain>
    </source>
</reference>
<dbReference type="GO" id="GO:0140701">
    <property type="term" value="F:3',3'-cyclic GMP-AMP synthase activity"/>
    <property type="evidence" value="ECO:0007669"/>
    <property type="project" value="InterPro"/>
</dbReference>
<dbReference type="InterPro" id="IPR047805">
    <property type="entry name" value="GAMP_synthase"/>
</dbReference>
<accession>A0A127JUL5</accession>
<keyword evidence="1" id="KW-0808">Transferase</keyword>
<dbReference type="AlphaFoldDB" id="A0A127JUL5"/>
<evidence type="ECO:0000313" key="14">
    <source>
        <dbReference type="EMBL" id="AMO23631.1"/>
    </source>
</evidence>
<evidence type="ECO:0000256" key="4">
    <source>
        <dbReference type="ARBA" id="ARBA00022741"/>
    </source>
</evidence>
<name>A0A127JUL5_9BURK</name>
<evidence type="ECO:0000256" key="5">
    <source>
        <dbReference type="ARBA" id="ARBA00022840"/>
    </source>
</evidence>
<evidence type="ECO:0000256" key="7">
    <source>
        <dbReference type="ARBA" id="ARBA00023080"/>
    </source>
</evidence>
<evidence type="ECO:0000256" key="8">
    <source>
        <dbReference type="ARBA" id="ARBA00023118"/>
    </source>
</evidence>
<dbReference type="EMBL" id="CP010951">
    <property type="protein sequence ID" value="AMO23631.1"/>
    <property type="molecule type" value="Genomic_DNA"/>
</dbReference>
<keyword evidence="7" id="KW-0546">Nucleotide metabolism</keyword>
<dbReference type="GO" id="GO:0009117">
    <property type="term" value="P:nucleotide metabolic process"/>
    <property type="evidence" value="ECO:0007669"/>
    <property type="project" value="UniProtKB-KW"/>
</dbReference>
<evidence type="ECO:0000256" key="2">
    <source>
        <dbReference type="ARBA" id="ARBA00022695"/>
    </source>
</evidence>
<evidence type="ECO:0000256" key="10">
    <source>
        <dbReference type="ARBA" id="ARBA00044145"/>
    </source>
</evidence>
<keyword evidence="15" id="KW-1185">Reference proteome</keyword>
<keyword evidence="4" id="KW-0547">Nucleotide-binding</keyword>
<dbReference type="NCBIfam" id="NF041078">
    <property type="entry name" value="cGAS"/>
    <property type="match status" value="1"/>
</dbReference>
<feature type="domain" description="Adenylyl/Guanylyl and SMODS C-terminal sensor" evidence="12">
    <location>
        <begin position="335"/>
        <end position="445"/>
    </location>
</feature>
<dbReference type="OrthoDB" id="5569081at2"/>
<proteinExistence type="predicted"/>
<evidence type="ECO:0000256" key="1">
    <source>
        <dbReference type="ARBA" id="ARBA00022679"/>
    </source>
</evidence>
<sequence length="471" mass="53717">MGKASRLFNGQAEQTLHAKVTPSTEQRDFLQQRWNNLADHLKARLAQHGYGISTWLQGSYKYGTLIKPVKWGDQYDVDLGLYFEWEPQAGQPEPAPGQLRTWVQRELHSYKENAPELKEVAEPAKERCSRAIFTRRFHIDTPTYHLDPQSDKRRLATLSGKWEDSDPKALYKWFKKVQSGAEREQMRRLIRYLKAWAAVAFEGADDARPSSIVLTVLTAQIYESMWLERFGGIDDEDALILVVKRMYARLTESAEVWNPVNRKENLNRISAAAWPVFMTRLTALLDCADAAEAAHDEFAAACAWSAAFSYLMPLPETDLVEVEQDSTRMAIMQVPDVRIEVAEDVDFKTSVNTHENEVVEVAKNRWLRFSIANPQLVPPMASIEWTVRNDGADAESLGDLGHTQGGIGLHQVVERTAYAGKQYMDLVIRLNGTVYAARRVAVHIRDNHQLGQKRATPRAWLSLRTRKGRRR</sequence>
<keyword evidence="8" id="KW-0051">Antiviral defense</keyword>
<dbReference type="GO" id="GO:0005524">
    <property type="term" value="F:ATP binding"/>
    <property type="evidence" value="ECO:0007669"/>
    <property type="project" value="UniProtKB-KW"/>
</dbReference>
<evidence type="ECO:0000259" key="12">
    <source>
        <dbReference type="Pfam" id="PF18134"/>
    </source>
</evidence>
<comment type="catalytic activity">
    <reaction evidence="11">
        <text>GTP + ATP = 3',3'-cGAMP + 2 diphosphate</text>
        <dbReference type="Rhea" id="RHEA:35647"/>
        <dbReference type="ChEBI" id="CHEBI:30616"/>
        <dbReference type="ChEBI" id="CHEBI:33019"/>
        <dbReference type="ChEBI" id="CHEBI:37565"/>
        <dbReference type="ChEBI" id="CHEBI:71501"/>
    </reaction>
    <physiologicalReaction direction="left-to-right" evidence="11">
        <dbReference type="Rhea" id="RHEA:35648"/>
    </physiologicalReaction>
</comment>
<dbReference type="InterPro" id="IPR040511">
    <property type="entry name" value="AGS_C"/>
</dbReference>
<evidence type="ECO:0000313" key="15">
    <source>
        <dbReference type="Proteomes" id="UP000070433"/>
    </source>
</evidence>
<dbReference type="GO" id="GO:0046872">
    <property type="term" value="F:metal ion binding"/>
    <property type="evidence" value="ECO:0007669"/>
    <property type="project" value="UniProtKB-KW"/>
</dbReference>
<dbReference type="GO" id="GO:0005525">
    <property type="term" value="F:GTP binding"/>
    <property type="evidence" value="ECO:0007669"/>
    <property type="project" value="UniProtKB-KW"/>
</dbReference>
<dbReference type="Proteomes" id="UP000070433">
    <property type="component" value="Chromosome"/>
</dbReference>
<dbReference type="RefSeq" id="WP_061500319.1">
    <property type="nucleotide sequence ID" value="NZ_CP010951.1"/>
</dbReference>
<gene>
    <name evidence="14" type="ORF">UC35_12960</name>
</gene>
<evidence type="ECO:0000256" key="3">
    <source>
        <dbReference type="ARBA" id="ARBA00022723"/>
    </source>
</evidence>